<dbReference type="InterPro" id="IPR011042">
    <property type="entry name" value="6-blade_b-propeller_TolB-like"/>
</dbReference>
<keyword evidence="1" id="KW-0677">Repeat</keyword>
<evidence type="ECO:0008006" key="5">
    <source>
        <dbReference type="Google" id="ProtNLM"/>
    </source>
</evidence>
<dbReference type="PANTHER" id="PTHR24104:SF25">
    <property type="entry name" value="PROTEIN LIN-41"/>
    <property type="match status" value="1"/>
</dbReference>
<dbReference type="SUPFAM" id="SSF49452">
    <property type="entry name" value="Starch-binding domain-like"/>
    <property type="match status" value="1"/>
</dbReference>
<comment type="caution">
    <text evidence="3">The sequence shown here is derived from an EMBL/GenBank/DDBJ whole genome shotgun (WGS) entry which is preliminary data.</text>
</comment>
<dbReference type="Gene3D" id="2.60.40.10">
    <property type="entry name" value="Immunoglobulins"/>
    <property type="match status" value="1"/>
</dbReference>
<dbReference type="InterPro" id="IPR050952">
    <property type="entry name" value="TRIM-NHL_E3_ligases"/>
</dbReference>
<reference evidence="4" key="1">
    <citation type="submission" date="2012-11" db="EMBL/GenBank/DDBJ databases">
        <authorList>
            <person name="Lucero-Rivera Y.E."/>
            <person name="Tovar-Ramirez D."/>
        </authorList>
    </citation>
    <scope>NUCLEOTIDE SEQUENCE [LARGE SCALE GENOMIC DNA]</scope>
    <source>
        <strain evidence="4">Araruama</strain>
    </source>
</reference>
<evidence type="ECO:0000313" key="4">
    <source>
        <dbReference type="Proteomes" id="UP000189670"/>
    </source>
</evidence>
<organism evidence="3 4">
    <name type="scientific">Candidatus Magnetoglobus multicellularis str. Araruama</name>
    <dbReference type="NCBI Taxonomy" id="890399"/>
    <lineage>
        <taxon>Bacteria</taxon>
        <taxon>Pseudomonadati</taxon>
        <taxon>Thermodesulfobacteriota</taxon>
        <taxon>Desulfobacteria</taxon>
        <taxon>Desulfobacterales</taxon>
        <taxon>Desulfobacteraceae</taxon>
        <taxon>Candidatus Magnetoglobus</taxon>
    </lineage>
</organism>
<dbReference type="AlphaFoldDB" id="A0A1V1P670"/>
<evidence type="ECO:0000256" key="2">
    <source>
        <dbReference type="PROSITE-ProRule" id="PRU00504"/>
    </source>
</evidence>
<dbReference type="PANTHER" id="PTHR24104">
    <property type="entry name" value="E3 UBIQUITIN-PROTEIN LIGASE NHLRC1-RELATED"/>
    <property type="match status" value="1"/>
</dbReference>
<protein>
    <recommendedName>
        <fullName evidence="5">NHL repeat containing protein</fullName>
    </recommendedName>
</protein>
<evidence type="ECO:0000313" key="3">
    <source>
        <dbReference type="EMBL" id="ETR70293.1"/>
    </source>
</evidence>
<dbReference type="EMBL" id="ATBP01000448">
    <property type="protein sequence ID" value="ETR70293.1"/>
    <property type="molecule type" value="Genomic_DNA"/>
</dbReference>
<sequence>MFSTYSITIDENSLFLEKIQEWKAVGLDNPTDIAVHNGLIYVTDSGQHCIQAFTSDGHFLTSFASPGTRPGDLQSPNDISVDFSGNMYVTDQNRVQVFQENDMQSVQKAIIISGGWYLSNNQTMAAIDMSADAACHALRNRGYASGDILYIRGHTSSVIEMQNAMREFAKNASNVIIFMIGQGDDNTFFLNAWDQISYEQMKKLLAGTTAQTITLIADFDGAGNYLKKCLQNNLVTIASTQGNEKIYNSDEKSFFFSQFFWNAVFHGETIARAFVVTQKNLSATVSHQHPALDANGNGIFNETEDMQLIQAIDRRNTISIPPRPNISQLTASITNEGRMTVQVNVDAYTRVSQVKLSILQDFPPYDIMEIQAFQMPPNGYYANTSSINTYGGYTITAFALHQTGLYSMPKSIYIKNGTSPDSYEGDNSAEDARFIYFNNDSQYHAFHTRGDMDWVQFHAVKDALYTIETINLERRCDTVIDIFDTDGITPVAEIDLGGIGDEEQLFWISQKTGLFFIRVRHNDPNIQGADTGYYLQISFSQPENTRHVTGKIINAITNEPIPDQTVRLGDQMTTLSDNNGRFDFLFQPSGSYTLTINNTDYQAYSRNMVINNDAPLLDLGSIKLFNRIHNVNVVVQGEGSVYPSGLVKVLHGTSPIFYFEPEACNEITKIYLSNENITGLIMNHSIELPSSVMNQELKIVFSPIYYTISASSNNYGEIQPGGNIRVQCGDNQTFVIFPAFDQYYLKSVAVDQRPIASTESTFIFENIQSDHQINAEFAACYYKFLTNTILFPTSGGTNDLTIESPTVCKRIRPDVDASWITITGSINHTDTYDIVFSVDENTDESIRYASLTLGAQHTVIQQDALEPPTHTIQLAKGWNLVSVPFQITNTALFPDASIVFRFENGGYQQAFEMYPGEGYWIKNEIQSAYHFTGKTEPGFSLALNEGWHLIGAPYTESSNFVSIPDNTVSAAYIYNNGKYEYINTFTQG</sequence>
<dbReference type="Gene3D" id="2.60.120.380">
    <property type="match status" value="1"/>
</dbReference>
<dbReference type="Pfam" id="PF13620">
    <property type="entry name" value="CarboxypepD_reg"/>
    <property type="match status" value="1"/>
</dbReference>
<name>A0A1V1P670_9BACT</name>
<feature type="non-terminal residue" evidence="3">
    <location>
        <position position="988"/>
    </location>
</feature>
<dbReference type="Pfam" id="PF01436">
    <property type="entry name" value="NHL"/>
    <property type="match status" value="1"/>
</dbReference>
<dbReference type="InterPro" id="IPR013783">
    <property type="entry name" value="Ig-like_fold"/>
</dbReference>
<feature type="repeat" description="NHL" evidence="2">
    <location>
        <begin position="16"/>
        <end position="56"/>
    </location>
</feature>
<dbReference type="GO" id="GO:0030246">
    <property type="term" value="F:carbohydrate binding"/>
    <property type="evidence" value="ECO:0007669"/>
    <property type="project" value="InterPro"/>
</dbReference>
<dbReference type="Gene3D" id="2.120.10.30">
    <property type="entry name" value="TolB, C-terminal domain"/>
    <property type="match status" value="1"/>
</dbReference>
<dbReference type="Gene3D" id="2.60.40.1120">
    <property type="entry name" value="Carboxypeptidase-like, regulatory domain"/>
    <property type="match status" value="1"/>
</dbReference>
<accession>A0A1V1P670</accession>
<dbReference type="PROSITE" id="PS51125">
    <property type="entry name" value="NHL"/>
    <property type="match status" value="2"/>
</dbReference>
<proteinExistence type="predicted"/>
<dbReference type="InterPro" id="IPR001258">
    <property type="entry name" value="NHL_repeat"/>
</dbReference>
<dbReference type="SUPFAM" id="SSF63825">
    <property type="entry name" value="YWTD domain"/>
    <property type="match status" value="1"/>
</dbReference>
<feature type="repeat" description="NHL" evidence="2">
    <location>
        <begin position="60"/>
        <end position="101"/>
    </location>
</feature>
<dbReference type="GO" id="GO:0008270">
    <property type="term" value="F:zinc ion binding"/>
    <property type="evidence" value="ECO:0007669"/>
    <property type="project" value="UniProtKB-KW"/>
</dbReference>
<evidence type="ECO:0000256" key="1">
    <source>
        <dbReference type="ARBA" id="ARBA00022737"/>
    </source>
</evidence>
<dbReference type="Proteomes" id="UP000189670">
    <property type="component" value="Unassembled WGS sequence"/>
</dbReference>
<dbReference type="InterPro" id="IPR013784">
    <property type="entry name" value="Carb-bd-like_fold"/>
</dbReference>
<gene>
    <name evidence="3" type="ORF">OMM_08919</name>
</gene>